<dbReference type="Proteomes" id="UP000782610">
    <property type="component" value="Unassembled WGS sequence"/>
</dbReference>
<sequence>MPDIEGRIAALPVWSGPVRLKPLSGGISNLSFTATDDAGKFVVRVTRDFPFHHVFRDREVMSARAAHAAGFAPEIVHAEPGLMVSRFVEGKVLTVADVQANIPRIADLVRRFHLNMFQVVAGPGFMFWVFHVNRDYVRQLRETNAATDAEMAHWLAINDELEAAQFPMPIVVGHHDLLPANLIDDGRRLWLIDYEYAGFGTGMFDLANLSSNSSFTAEQSRALLGAYFGTAPDAATLRAHAAMEAASLLREALWSLVSIPHLDRPGVDYRAYAEENFVKLDAALATYHSRFGTT</sequence>
<evidence type="ECO:0000313" key="3">
    <source>
        <dbReference type="Proteomes" id="UP000782610"/>
    </source>
</evidence>
<name>A0A933L311_9HYPH</name>
<reference evidence="2" key="1">
    <citation type="submission" date="2020-07" db="EMBL/GenBank/DDBJ databases">
        <title>Huge and variable diversity of episymbiotic CPR bacteria and DPANN archaea in groundwater ecosystems.</title>
        <authorList>
            <person name="He C.Y."/>
            <person name="Keren R."/>
            <person name="Whittaker M."/>
            <person name="Farag I.F."/>
            <person name="Doudna J."/>
            <person name="Cate J.H.D."/>
            <person name="Banfield J.F."/>
        </authorList>
    </citation>
    <scope>NUCLEOTIDE SEQUENCE</scope>
    <source>
        <strain evidence="2">NC_groundwater_1586_Pr3_B-0.1um_66_15</strain>
    </source>
</reference>
<dbReference type="SUPFAM" id="SSF56112">
    <property type="entry name" value="Protein kinase-like (PK-like)"/>
    <property type="match status" value="1"/>
</dbReference>
<evidence type="ECO:0000259" key="1">
    <source>
        <dbReference type="Pfam" id="PF01636"/>
    </source>
</evidence>
<feature type="domain" description="Aminoglycoside phosphotransferase" evidence="1">
    <location>
        <begin position="20"/>
        <end position="233"/>
    </location>
</feature>
<dbReference type="InterPro" id="IPR002575">
    <property type="entry name" value="Aminoglycoside_PTrfase"/>
</dbReference>
<dbReference type="AlphaFoldDB" id="A0A933L311"/>
<dbReference type="CDD" id="cd05151">
    <property type="entry name" value="ChoK-like"/>
    <property type="match status" value="1"/>
</dbReference>
<dbReference type="PANTHER" id="PTHR22603">
    <property type="entry name" value="CHOLINE/ETHANOALAMINE KINASE"/>
    <property type="match status" value="1"/>
</dbReference>
<dbReference type="Gene3D" id="3.90.1200.10">
    <property type="match status" value="1"/>
</dbReference>
<evidence type="ECO:0000313" key="2">
    <source>
        <dbReference type="EMBL" id="MBI4923349.1"/>
    </source>
</evidence>
<protein>
    <submittedName>
        <fullName evidence="2">Phosphotransferase</fullName>
    </submittedName>
</protein>
<dbReference type="GO" id="GO:0004305">
    <property type="term" value="F:ethanolamine kinase activity"/>
    <property type="evidence" value="ECO:0007669"/>
    <property type="project" value="TreeGrafter"/>
</dbReference>
<comment type="caution">
    <text evidence="2">The sequence shown here is derived from an EMBL/GenBank/DDBJ whole genome shotgun (WGS) entry which is preliminary data.</text>
</comment>
<dbReference type="InterPro" id="IPR011009">
    <property type="entry name" value="Kinase-like_dom_sf"/>
</dbReference>
<dbReference type="Gene3D" id="3.30.200.20">
    <property type="entry name" value="Phosphorylase Kinase, domain 1"/>
    <property type="match status" value="1"/>
</dbReference>
<proteinExistence type="predicted"/>
<gene>
    <name evidence="2" type="ORF">HY834_16530</name>
</gene>
<accession>A0A933L311</accession>
<dbReference type="PANTHER" id="PTHR22603:SF66">
    <property type="entry name" value="ETHANOLAMINE KINASE"/>
    <property type="match status" value="1"/>
</dbReference>
<dbReference type="GO" id="GO:0006646">
    <property type="term" value="P:phosphatidylethanolamine biosynthetic process"/>
    <property type="evidence" value="ECO:0007669"/>
    <property type="project" value="TreeGrafter"/>
</dbReference>
<organism evidence="2 3">
    <name type="scientific">Devosia nanyangense</name>
    <dbReference type="NCBI Taxonomy" id="1228055"/>
    <lineage>
        <taxon>Bacteria</taxon>
        <taxon>Pseudomonadati</taxon>
        <taxon>Pseudomonadota</taxon>
        <taxon>Alphaproteobacteria</taxon>
        <taxon>Hyphomicrobiales</taxon>
        <taxon>Devosiaceae</taxon>
        <taxon>Devosia</taxon>
    </lineage>
</organism>
<dbReference type="EMBL" id="JACRAF010000053">
    <property type="protein sequence ID" value="MBI4923349.1"/>
    <property type="molecule type" value="Genomic_DNA"/>
</dbReference>
<dbReference type="Pfam" id="PF01636">
    <property type="entry name" value="APH"/>
    <property type="match status" value="1"/>
</dbReference>
<dbReference type="GO" id="GO:0005737">
    <property type="term" value="C:cytoplasm"/>
    <property type="evidence" value="ECO:0007669"/>
    <property type="project" value="TreeGrafter"/>
</dbReference>